<name>A0AAD4MKB1_9BILA</name>
<keyword evidence="1" id="KW-0732">Signal</keyword>
<dbReference type="SUPFAM" id="SSF57095">
    <property type="entry name" value="Scorpion toxin-like"/>
    <property type="match status" value="1"/>
</dbReference>
<feature type="chain" id="PRO_5042153081" evidence="1">
    <location>
        <begin position="22"/>
        <end position="122"/>
    </location>
</feature>
<reference evidence="2" key="1">
    <citation type="submission" date="2022-01" db="EMBL/GenBank/DDBJ databases">
        <title>Genome Sequence Resource for Two Populations of Ditylenchus destructor, the Migratory Endoparasitic Phytonematode.</title>
        <authorList>
            <person name="Zhang H."/>
            <person name="Lin R."/>
            <person name="Xie B."/>
        </authorList>
    </citation>
    <scope>NUCLEOTIDE SEQUENCE</scope>
    <source>
        <strain evidence="2">BazhouSP</strain>
    </source>
</reference>
<gene>
    <name evidence="2" type="ORF">DdX_19524</name>
</gene>
<dbReference type="AlphaFoldDB" id="A0AAD4MKB1"/>
<dbReference type="InterPro" id="IPR036574">
    <property type="entry name" value="Scorpion_toxin-like_sf"/>
</dbReference>
<feature type="signal peptide" evidence="1">
    <location>
        <begin position="1"/>
        <end position="21"/>
    </location>
</feature>
<protein>
    <submittedName>
        <fullName evidence="2">Uncharacterized protein</fullName>
    </submittedName>
</protein>
<dbReference type="EMBL" id="JAKKPZ010000393">
    <property type="protein sequence ID" value="KAI1695552.1"/>
    <property type="molecule type" value="Genomic_DNA"/>
</dbReference>
<proteinExistence type="predicted"/>
<organism evidence="2 3">
    <name type="scientific">Ditylenchus destructor</name>
    <dbReference type="NCBI Taxonomy" id="166010"/>
    <lineage>
        <taxon>Eukaryota</taxon>
        <taxon>Metazoa</taxon>
        <taxon>Ecdysozoa</taxon>
        <taxon>Nematoda</taxon>
        <taxon>Chromadorea</taxon>
        <taxon>Rhabditida</taxon>
        <taxon>Tylenchina</taxon>
        <taxon>Tylenchomorpha</taxon>
        <taxon>Sphaerularioidea</taxon>
        <taxon>Anguinidae</taxon>
        <taxon>Anguininae</taxon>
        <taxon>Ditylenchus</taxon>
    </lineage>
</organism>
<evidence type="ECO:0000313" key="3">
    <source>
        <dbReference type="Proteomes" id="UP001201812"/>
    </source>
</evidence>
<evidence type="ECO:0000313" key="2">
    <source>
        <dbReference type="EMBL" id="KAI1695552.1"/>
    </source>
</evidence>
<keyword evidence="3" id="KW-1185">Reference proteome</keyword>
<accession>A0AAD4MKB1</accession>
<sequence length="122" mass="13486">MKHSTLYLFLFVFALSEVLLAAKRMQVRGSVGKYFLSTVLLRNSSGLPKCPDDSRCDKMCKFFGARGGTAMTDACDCGEQNEVIDWVKKENCVKMCEILGLGGGEILNPGEVEGRCWCNDCE</sequence>
<dbReference type="Proteomes" id="UP001201812">
    <property type="component" value="Unassembled WGS sequence"/>
</dbReference>
<evidence type="ECO:0000256" key="1">
    <source>
        <dbReference type="SAM" id="SignalP"/>
    </source>
</evidence>
<comment type="caution">
    <text evidence="2">The sequence shown here is derived from an EMBL/GenBank/DDBJ whole genome shotgun (WGS) entry which is preliminary data.</text>
</comment>